<proteinExistence type="predicted"/>
<evidence type="ECO:0000313" key="1">
    <source>
        <dbReference type="EMBL" id="ASV31206.1"/>
    </source>
</evidence>
<protein>
    <submittedName>
        <fullName evidence="1">Na(+)-translocating NADH-quinone reductase subunit F</fullName>
    </submittedName>
</protein>
<gene>
    <name evidence="1" type="ORF">CJ263_13835</name>
</gene>
<sequence length="121" mass="14170">MKPLTEQELHNLAMNLVGKRLEEDGYEFLAVNSELRKNPQFVCIKEKKMSFVVVKAIEYPGDPQDLDFFRADLYKMRDHALKFEARTFYAPVGLVNAKDYNLPVYLNEEYIVDYDGLIEIE</sequence>
<name>A0A223V7D6_9FLAO</name>
<dbReference type="EMBL" id="CP022957">
    <property type="protein sequence ID" value="ASV31206.1"/>
    <property type="molecule type" value="Genomic_DNA"/>
</dbReference>
<dbReference type="Proteomes" id="UP000215244">
    <property type="component" value="Chromosome"/>
</dbReference>
<evidence type="ECO:0000313" key="2">
    <source>
        <dbReference type="Proteomes" id="UP000215244"/>
    </source>
</evidence>
<accession>A0A223V7D6</accession>
<dbReference type="AlphaFoldDB" id="A0A223V7D6"/>
<reference evidence="1 2" key="1">
    <citation type="submission" date="2017-08" db="EMBL/GenBank/DDBJ databases">
        <title>The complete genome sequence of Maribacter sp. B1, isolated from deep-sea sediment.</title>
        <authorList>
            <person name="Wu Y.-H."/>
            <person name="Cheng H."/>
            <person name="Xu X.-W."/>
        </authorList>
    </citation>
    <scope>NUCLEOTIDE SEQUENCE [LARGE SCALE GENOMIC DNA]</scope>
    <source>
        <strain evidence="1 2">B1</strain>
    </source>
</reference>
<organism evidence="1 2">
    <name type="scientific">Maribacter cobaltidurans</name>
    <dbReference type="NCBI Taxonomy" id="1178778"/>
    <lineage>
        <taxon>Bacteria</taxon>
        <taxon>Pseudomonadati</taxon>
        <taxon>Bacteroidota</taxon>
        <taxon>Flavobacteriia</taxon>
        <taxon>Flavobacteriales</taxon>
        <taxon>Flavobacteriaceae</taxon>
        <taxon>Maribacter</taxon>
    </lineage>
</organism>
<dbReference type="KEGG" id="marb:CJ263_13835"/>
<keyword evidence="2" id="KW-1185">Reference proteome</keyword>
<dbReference type="OrthoDB" id="1119552at2"/>
<dbReference type="RefSeq" id="WP_094997817.1">
    <property type="nucleotide sequence ID" value="NZ_BMJL01000004.1"/>
</dbReference>